<proteinExistence type="predicted"/>
<keyword evidence="2" id="KW-0732">Signal</keyword>
<evidence type="ECO:0000313" key="3">
    <source>
        <dbReference type="EMBL" id="ODN03496.1"/>
    </source>
</evidence>
<dbReference type="OrthoDB" id="8062037at2759"/>
<feature type="compositionally biased region" description="Polar residues" evidence="1">
    <location>
        <begin position="361"/>
        <end position="370"/>
    </location>
</feature>
<dbReference type="Proteomes" id="UP000094527">
    <property type="component" value="Unassembled WGS sequence"/>
</dbReference>
<organism evidence="3 4">
    <name type="scientific">Orchesella cincta</name>
    <name type="common">Springtail</name>
    <name type="synonym">Podura cincta</name>
    <dbReference type="NCBI Taxonomy" id="48709"/>
    <lineage>
        <taxon>Eukaryota</taxon>
        <taxon>Metazoa</taxon>
        <taxon>Ecdysozoa</taxon>
        <taxon>Arthropoda</taxon>
        <taxon>Hexapoda</taxon>
        <taxon>Collembola</taxon>
        <taxon>Entomobryomorpha</taxon>
        <taxon>Entomobryoidea</taxon>
        <taxon>Orchesellidae</taxon>
        <taxon>Orchesellinae</taxon>
        <taxon>Orchesella</taxon>
    </lineage>
</organism>
<feature type="signal peptide" evidence="2">
    <location>
        <begin position="1"/>
        <end position="18"/>
    </location>
</feature>
<accession>A0A1D2NEU3</accession>
<feature type="region of interest" description="Disordered" evidence="1">
    <location>
        <begin position="321"/>
        <end position="370"/>
    </location>
</feature>
<dbReference type="STRING" id="48709.A0A1D2NEU3"/>
<comment type="caution">
    <text evidence="3">The sequence shown here is derived from an EMBL/GenBank/DDBJ whole genome shotgun (WGS) entry which is preliminary data.</text>
</comment>
<feature type="compositionally biased region" description="Polar residues" evidence="1">
    <location>
        <begin position="268"/>
        <end position="296"/>
    </location>
</feature>
<evidence type="ECO:0000256" key="2">
    <source>
        <dbReference type="SAM" id="SignalP"/>
    </source>
</evidence>
<sequence>MDFVYLFALIVSVHGTISVISEETNETVRVIYEKNIRAVSDAVEGYVIPANPLNACEAVDPAPVRKTSMRSDGNATTEETVFAFEDDNRAITRDYVLLSIVYDCDVTTKARNAQLGGYKALIIQNIGSNDSQHIPWHILRFPLVPHQIRLLLQRWLHPGKRRLTRPMLQLIPIKNWSRADPFQACAICQEDFKENDKIRVLPCLHGPCCMQRVRLPNDENDDDDEEETYPQPQRRSREGRSSSDQGCRITLDTATDGVGDPLLLELAQSPQARYHSTPSNPKSESPDGSCTITSPSESRKSSQDIKTLDWQLRRFLQNFNYTPSEGGGSEAGSNSRHGKISDGKLATKSKGKSVDDEALPSESTEPSLTLASSAVVAPRLLETCLDNSQSGSTDIRDNSTLEVLVGTVGTEDASYHLSSPYPATSNTFTISTTRDRKTSDATTISGSLPRDESSFHNADEIHSEIISEEVFDEVDDIKSTHSDQDTTQAAEPESSSAPTKVE</sequence>
<name>A0A1D2NEU3_ORCCI</name>
<dbReference type="SUPFAM" id="SSF57850">
    <property type="entry name" value="RING/U-box"/>
    <property type="match status" value="1"/>
</dbReference>
<feature type="chain" id="PRO_5008905459" evidence="2">
    <location>
        <begin position="19"/>
        <end position="502"/>
    </location>
</feature>
<evidence type="ECO:0000313" key="4">
    <source>
        <dbReference type="Proteomes" id="UP000094527"/>
    </source>
</evidence>
<feature type="compositionally biased region" description="Acidic residues" evidence="1">
    <location>
        <begin position="218"/>
        <end position="228"/>
    </location>
</feature>
<feature type="compositionally biased region" description="Polar residues" evidence="1">
    <location>
        <begin position="485"/>
        <end position="502"/>
    </location>
</feature>
<protein>
    <submittedName>
        <fullName evidence="3">E3 ubiquitin-protein ligase RNF13</fullName>
    </submittedName>
</protein>
<dbReference type="AlphaFoldDB" id="A0A1D2NEU3"/>
<keyword evidence="4" id="KW-1185">Reference proteome</keyword>
<dbReference type="EMBL" id="LJIJ01000071">
    <property type="protein sequence ID" value="ODN03496.1"/>
    <property type="molecule type" value="Genomic_DNA"/>
</dbReference>
<evidence type="ECO:0000256" key="1">
    <source>
        <dbReference type="SAM" id="MobiDB-lite"/>
    </source>
</evidence>
<feature type="region of interest" description="Disordered" evidence="1">
    <location>
        <begin position="472"/>
        <end position="502"/>
    </location>
</feature>
<gene>
    <name evidence="3" type="ORF">Ocin01_03187</name>
</gene>
<reference evidence="3 4" key="1">
    <citation type="journal article" date="2016" name="Genome Biol. Evol.">
        <title>Gene Family Evolution Reflects Adaptation to Soil Environmental Stressors in the Genome of the Collembolan Orchesella cincta.</title>
        <authorList>
            <person name="Faddeeva-Vakhrusheva A."/>
            <person name="Derks M.F."/>
            <person name="Anvar S.Y."/>
            <person name="Agamennone V."/>
            <person name="Suring W."/>
            <person name="Smit S."/>
            <person name="van Straalen N.M."/>
            <person name="Roelofs D."/>
        </authorList>
    </citation>
    <scope>NUCLEOTIDE SEQUENCE [LARGE SCALE GENOMIC DNA]</scope>
    <source>
        <tissue evidence="3">Mixed pool</tissue>
    </source>
</reference>
<feature type="region of interest" description="Disordered" evidence="1">
    <location>
        <begin position="214"/>
        <end position="304"/>
    </location>
</feature>